<proteinExistence type="predicted"/>
<keyword evidence="1" id="KW-0732">Signal</keyword>
<dbReference type="RefSeq" id="WP_076488464.1">
    <property type="nucleotide sequence ID" value="NZ_FTMS01000007.1"/>
</dbReference>
<accession>A0A1N6RV79</accession>
<evidence type="ECO:0000313" key="2">
    <source>
        <dbReference type="EMBL" id="SIQ32626.1"/>
    </source>
</evidence>
<name>A0A1N6RV79_9SPIO</name>
<dbReference type="EMBL" id="FTMS01000007">
    <property type="protein sequence ID" value="SIQ32626.1"/>
    <property type="molecule type" value="Genomic_DNA"/>
</dbReference>
<keyword evidence="3" id="KW-1185">Reference proteome</keyword>
<dbReference type="Proteomes" id="UP000186400">
    <property type="component" value="Unassembled WGS sequence"/>
</dbReference>
<dbReference type="STRING" id="159291.SAMN05920897_10728"/>
<dbReference type="AlphaFoldDB" id="A0A1N6RV79"/>
<organism evidence="2 3">
    <name type="scientific">Alkalispirochaeta americana</name>
    <dbReference type="NCBI Taxonomy" id="159291"/>
    <lineage>
        <taxon>Bacteria</taxon>
        <taxon>Pseudomonadati</taxon>
        <taxon>Spirochaetota</taxon>
        <taxon>Spirochaetia</taxon>
        <taxon>Spirochaetales</taxon>
        <taxon>Spirochaetaceae</taxon>
        <taxon>Alkalispirochaeta</taxon>
    </lineage>
</organism>
<dbReference type="InterPro" id="IPR046745">
    <property type="entry name" value="DUF6675"/>
</dbReference>
<evidence type="ECO:0000313" key="3">
    <source>
        <dbReference type="Proteomes" id="UP000186400"/>
    </source>
</evidence>
<feature type="chain" id="PRO_5012501010" evidence="1">
    <location>
        <begin position="23"/>
        <end position="301"/>
    </location>
</feature>
<sequence length="301" mass="33262">MKQNIFIVAAFAALVNVVVPVASQSSVGTPASDPSGSAALEATIADLVPGISRAELAELLEEGSLIFHSEDEPLTFRYLPRSSISDQVRGGFGHFEPNVVNEVLFLLPRPETNSRGIPYTSDEELLLDLYNTFRAVSKLSGVEYESGRTGGMRVLFDNVYAIESVRSRDPLPDPLVTAVPRESSFVLHLEDSNFGRSFFEASFYGGDDAVSMGMTNLRSLTFFVPVVRAERVRFQMVALPLEDHLLLYGAVGLEAGGFLRRMVHLPGSFRRRIVALTDWFTWQVYGDDHGTEHREPLDTDS</sequence>
<reference evidence="2 3" key="1">
    <citation type="submission" date="2017-01" db="EMBL/GenBank/DDBJ databases">
        <authorList>
            <person name="Mah S.A."/>
            <person name="Swanson W.J."/>
            <person name="Moy G.W."/>
            <person name="Vacquier V.D."/>
        </authorList>
    </citation>
    <scope>NUCLEOTIDE SEQUENCE [LARGE SCALE GENOMIC DNA]</scope>
    <source>
        <strain evidence="2 3">ASpG1</strain>
    </source>
</reference>
<feature type="signal peptide" evidence="1">
    <location>
        <begin position="1"/>
        <end position="22"/>
    </location>
</feature>
<gene>
    <name evidence="2" type="ORF">SAMN05920897_10728</name>
</gene>
<dbReference type="OrthoDB" id="357887at2"/>
<evidence type="ECO:0000256" key="1">
    <source>
        <dbReference type="SAM" id="SignalP"/>
    </source>
</evidence>
<dbReference type="Pfam" id="PF20380">
    <property type="entry name" value="DUF6675"/>
    <property type="match status" value="1"/>
</dbReference>
<protein>
    <submittedName>
        <fullName evidence="2">Uncharacterized protein</fullName>
    </submittedName>
</protein>